<dbReference type="PIRSF" id="PIRSF001123">
    <property type="entry name" value="PepA_GA"/>
    <property type="match status" value="1"/>
</dbReference>
<dbReference type="PANTHER" id="PTHR32481">
    <property type="entry name" value="AMINOPEPTIDASE"/>
    <property type="match status" value="1"/>
</dbReference>
<dbReference type="SUPFAM" id="SSF53187">
    <property type="entry name" value="Zn-dependent exopeptidases"/>
    <property type="match status" value="1"/>
</dbReference>
<feature type="active site" description="Proton acceptor" evidence="7">
    <location>
        <position position="207"/>
    </location>
</feature>
<dbReference type="eggNOG" id="COG1363">
    <property type="taxonomic scope" value="Bacteria"/>
</dbReference>
<dbReference type="Gene3D" id="2.40.30.40">
    <property type="entry name" value="Peptidase M42, domain 2"/>
    <property type="match status" value="1"/>
</dbReference>
<dbReference type="InterPro" id="IPR023367">
    <property type="entry name" value="Peptidase_M42_dom2"/>
</dbReference>
<feature type="binding site" evidence="8">
    <location>
        <position position="208"/>
    </location>
    <ligand>
        <name>Zn(2+)</name>
        <dbReference type="ChEBI" id="CHEBI:29105"/>
        <label>2</label>
    </ligand>
</feature>
<keyword evidence="4 8" id="KW-0479">Metal-binding</keyword>
<dbReference type="OrthoDB" id="9772053at2"/>
<dbReference type="STRING" id="748449.Halha_1374"/>
<dbReference type="AlphaFoldDB" id="L0KAE6"/>
<keyword evidence="2" id="KW-0031">Aminopeptidase</keyword>
<evidence type="ECO:0000256" key="2">
    <source>
        <dbReference type="ARBA" id="ARBA00022438"/>
    </source>
</evidence>
<dbReference type="InterPro" id="IPR051464">
    <property type="entry name" value="Peptidase_M42_aminopept"/>
</dbReference>
<dbReference type="InterPro" id="IPR008007">
    <property type="entry name" value="Peptidase_M42"/>
</dbReference>
<dbReference type="GO" id="GO:0046872">
    <property type="term" value="F:metal ion binding"/>
    <property type="evidence" value="ECO:0007669"/>
    <property type="project" value="UniProtKB-UniRule"/>
</dbReference>
<organism evidence="9 10">
    <name type="scientific">Halobacteroides halobius (strain ATCC 35273 / DSM 5150 / MD-1)</name>
    <dbReference type="NCBI Taxonomy" id="748449"/>
    <lineage>
        <taxon>Bacteria</taxon>
        <taxon>Bacillati</taxon>
        <taxon>Bacillota</taxon>
        <taxon>Clostridia</taxon>
        <taxon>Halanaerobiales</taxon>
        <taxon>Halobacteroidaceae</taxon>
        <taxon>Halobacteroides</taxon>
    </lineage>
</organism>
<reference evidence="10" key="1">
    <citation type="submission" date="2012-02" db="EMBL/GenBank/DDBJ databases">
        <title>The complete genome of Halobacteroides halobius DSM 5150.</title>
        <authorList>
            <person name="Lucas S."/>
            <person name="Copeland A."/>
            <person name="Lapidus A."/>
            <person name="Glavina del Rio T."/>
            <person name="Dalin E."/>
            <person name="Tice H."/>
            <person name="Bruce D."/>
            <person name="Goodwin L."/>
            <person name="Pitluck S."/>
            <person name="Peters L."/>
            <person name="Mikhailova N."/>
            <person name="Gu W."/>
            <person name="Kyrpides N."/>
            <person name="Mavromatis K."/>
            <person name="Ivanova N."/>
            <person name="Brettin T."/>
            <person name="Detter J.C."/>
            <person name="Han C."/>
            <person name="Larimer F."/>
            <person name="Land M."/>
            <person name="Hauser L."/>
            <person name="Markowitz V."/>
            <person name="Cheng J.-F."/>
            <person name="Hugenholtz P."/>
            <person name="Woyke T."/>
            <person name="Wu D."/>
            <person name="Tindall B."/>
            <person name="Pomrenke H."/>
            <person name="Brambilla E."/>
            <person name="Klenk H.-P."/>
            <person name="Eisen J.A."/>
        </authorList>
    </citation>
    <scope>NUCLEOTIDE SEQUENCE [LARGE SCALE GENOMIC DNA]</scope>
    <source>
        <strain evidence="10">ATCC 35273 / DSM 5150 / MD-1</strain>
    </source>
</reference>
<accession>L0KAE6</accession>
<feature type="binding site" evidence="8">
    <location>
        <position position="65"/>
    </location>
    <ligand>
        <name>Zn(2+)</name>
        <dbReference type="ChEBI" id="CHEBI:29105"/>
        <label>1</label>
    </ligand>
</feature>
<dbReference type="GO" id="GO:0004177">
    <property type="term" value="F:aminopeptidase activity"/>
    <property type="evidence" value="ECO:0007669"/>
    <property type="project" value="UniProtKB-UniRule"/>
</dbReference>
<evidence type="ECO:0000256" key="6">
    <source>
        <dbReference type="PIRNR" id="PIRNR001123"/>
    </source>
</evidence>
<evidence type="ECO:0000256" key="8">
    <source>
        <dbReference type="PIRSR" id="PIRSR001123-2"/>
    </source>
</evidence>
<evidence type="ECO:0000256" key="7">
    <source>
        <dbReference type="PIRSR" id="PIRSR001123-1"/>
    </source>
</evidence>
<dbReference type="CDD" id="cd05656">
    <property type="entry name" value="M42_Frv"/>
    <property type="match status" value="1"/>
</dbReference>
<evidence type="ECO:0000256" key="4">
    <source>
        <dbReference type="ARBA" id="ARBA00022723"/>
    </source>
</evidence>
<dbReference type="GO" id="GO:0006508">
    <property type="term" value="P:proteolysis"/>
    <property type="evidence" value="ECO:0007669"/>
    <property type="project" value="UniProtKB-KW"/>
</dbReference>
<keyword evidence="3" id="KW-0645">Protease</keyword>
<dbReference type="EMBL" id="CP003359">
    <property type="protein sequence ID" value="AGB41319.1"/>
    <property type="molecule type" value="Genomic_DNA"/>
</dbReference>
<evidence type="ECO:0000256" key="3">
    <source>
        <dbReference type="ARBA" id="ARBA00022670"/>
    </source>
</evidence>
<evidence type="ECO:0000313" key="10">
    <source>
        <dbReference type="Proteomes" id="UP000010880"/>
    </source>
</evidence>
<dbReference type="Pfam" id="PF05343">
    <property type="entry name" value="Peptidase_M42"/>
    <property type="match status" value="1"/>
</dbReference>
<evidence type="ECO:0000256" key="5">
    <source>
        <dbReference type="ARBA" id="ARBA00022801"/>
    </source>
</evidence>
<protein>
    <submittedName>
        <fullName evidence="9">Peptidase family protein</fullName>
    </submittedName>
</protein>
<dbReference type="PANTHER" id="PTHR32481:SF0">
    <property type="entry name" value="AMINOPEPTIDASE YPDE-RELATED"/>
    <property type="match status" value="1"/>
</dbReference>
<dbReference type="SUPFAM" id="SSF101821">
    <property type="entry name" value="Aminopeptidase/glucanase lid domain"/>
    <property type="match status" value="1"/>
</dbReference>
<gene>
    <name evidence="9" type="ordered locus">Halha_1374</name>
</gene>
<evidence type="ECO:0000313" key="9">
    <source>
        <dbReference type="EMBL" id="AGB41319.1"/>
    </source>
</evidence>
<feature type="binding site" evidence="8">
    <location>
        <position position="230"/>
    </location>
    <ligand>
        <name>Zn(2+)</name>
        <dbReference type="ChEBI" id="CHEBI:29105"/>
        <label>1</label>
    </ligand>
</feature>
<dbReference type="Gene3D" id="3.40.630.10">
    <property type="entry name" value="Zn peptidases"/>
    <property type="match status" value="1"/>
</dbReference>
<feature type="binding site" evidence="8">
    <location>
        <position position="314"/>
    </location>
    <ligand>
        <name>Zn(2+)</name>
        <dbReference type="ChEBI" id="CHEBI:29105"/>
        <label>2</label>
    </ligand>
</feature>
<evidence type="ECO:0000256" key="1">
    <source>
        <dbReference type="ARBA" id="ARBA00006272"/>
    </source>
</evidence>
<dbReference type="PATRIC" id="fig|748449.3.peg.1330"/>
<comment type="cofactor">
    <cofactor evidence="8">
        <name>a divalent metal cation</name>
        <dbReference type="ChEBI" id="CHEBI:60240"/>
    </cofactor>
    <text evidence="8">Binds 2 divalent metal cations per subunit.</text>
</comment>
<dbReference type="KEGG" id="hhl:Halha_1374"/>
<name>L0KAE6_HALHC</name>
<sequence length="350" mass="38290">MENKQKLSELSEAIGVSGYEAKLAKQVGDLFIDYVDEIKYDALGNLISCKEGAGTNNLKIMLAAHIDEIGLMITDIEDEGFLRFTPVGGVDQRTLVGQEVLVHGEEKYHGIIGAKPPHVQEADERKKAYKMKDLYIDLGLAADKVKKEINVGDIVSFVREFKKLENDRVSGKSIDDRAGVLVLLHTLQELKKLRHQADFYAVATVQEEVGVRGATTSTYGVVPDIGVAVDVSHGIMPGVSDENASELGEGPAVGFGPHVHPQLFNKFEEIAKDLEIPYQVDPSNTPAGTDAYAIQVTRSGIPTALITIPLRYMHTSVETISFKDVKRAGRLLAHFIAEIDADFVEGLKCF</sequence>
<keyword evidence="5" id="KW-0378">Hydrolase</keyword>
<dbReference type="Proteomes" id="UP000010880">
    <property type="component" value="Chromosome"/>
</dbReference>
<dbReference type="RefSeq" id="WP_015327041.1">
    <property type="nucleotide sequence ID" value="NC_019978.1"/>
</dbReference>
<proteinExistence type="inferred from homology"/>
<feature type="binding site" evidence="8">
    <location>
        <position position="175"/>
    </location>
    <ligand>
        <name>Zn(2+)</name>
        <dbReference type="ChEBI" id="CHEBI:29105"/>
        <label>2</label>
    </ligand>
</feature>
<dbReference type="HOGENOM" id="CLU_047249_1_0_9"/>
<comment type="similarity">
    <text evidence="1 6">Belongs to the peptidase M42 family.</text>
</comment>
<feature type="binding site" evidence="8">
    <location>
        <position position="175"/>
    </location>
    <ligand>
        <name>Zn(2+)</name>
        <dbReference type="ChEBI" id="CHEBI:29105"/>
        <label>1</label>
    </ligand>
</feature>
<keyword evidence="10" id="KW-1185">Reference proteome</keyword>